<reference evidence="7" key="1">
    <citation type="journal article" date="2019" name="Int. J. Syst. Evol. Microbiol.">
        <title>The Global Catalogue of Microorganisms (GCM) 10K type strain sequencing project: providing services to taxonomists for standard genome sequencing and annotation.</title>
        <authorList>
            <consortium name="The Broad Institute Genomics Platform"/>
            <consortium name="The Broad Institute Genome Sequencing Center for Infectious Disease"/>
            <person name="Wu L."/>
            <person name="Ma J."/>
        </authorList>
    </citation>
    <scope>NUCLEOTIDE SEQUENCE [LARGE SCALE GENOMIC DNA]</scope>
    <source>
        <strain evidence="7">CGMCC 4.7177</strain>
    </source>
</reference>
<evidence type="ECO:0000313" key="6">
    <source>
        <dbReference type="EMBL" id="MFC4505558.1"/>
    </source>
</evidence>
<evidence type="ECO:0000256" key="2">
    <source>
        <dbReference type="ARBA" id="ARBA00023125"/>
    </source>
</evidence>
<evidence type="ECO:0000256" key="3">
    <source>
        <dbReference type="ARBA" id="ARBA00023163"/>
    </source>
</evidence>
<evidence type="ECO:0000256" key="4">
    <source>
        <dbReference type="SAM" id="MobiDB-lite"/>
    </source>
</evidence>
<dbReference type="SUPFAM" id="SSF46785">
    <property type="entry name" value="Winged helix' DNA-binding domain"/>
    <property type="match status" value="1"/>
</dbReference>
<keyword evidence="7" id="KW-1185">Reference proteome</keyword>
<keyword evidence="3" id="KW-0804">Transcription</keyword>
<feature type="region of interest" description="Disordered" evidence="4">
    <location>
        <begin position="76"/>
        <end position="98"/>
    </location>
</feature>
<organism evidence="6 7">
    <name type="scientific">Streptomyces vulcanius</name>
    <dbReference type="NCBI Taxonomy" id="1441876"/>
    <lineage>
        <taxon>Bacteria</taxon>
        <taxon>Bacillati</taxon>
        <taxon>Actinomycetota</taxon>
        <taxon>Actinomycetes</taxon>
        <taxon>Kitasatosporales</taxon>
        <taxon>Streptomycetaceae</taxon>
        <taxon>Streptomyces</taxon>
    </lineage>
</organism>
<evidence type="ECO:0000313" key="7">
    <source>
        <dbReference type="Proteomes" id="UP001595839"/>
    </source>
</evidence>
<sequence length="299" mass="32689">MVVTQESVAESVAVNGNRRGASPQEIADVLRERIRGGDLKAGDRLPTQAELADEFGVERGAVRQALRALQDDGLLTNVSKGSPPRIAEPPAPGHDEPQPTMVGLAPRLTAAFSAPHVRIDAACLTAESLIPALGEPLRLIHGGVIHPQKIDVRILLPSRDIALAFPVPVAGPTADDDPVHQRWLAMRNAQGHVLRHNLQTLRSHGIDVDITFRALPFTPPVKLYLLNGTEALMAYYMVTRREERPDTGPPLDMYDVLGTESLLFSFERSAGQRDAAFVEESQKWFDALWETITTDLTLS</sequence>
<dbReference type="EMBL" id="JBHSFK010000035">
    <property type="protein sequence ID" value="MFC4505558.1"/>
    <property type="molecule type" value="Genomic_DNA"/>
</dbReference>
<dbReference type="InterPro" id="IPR036390">
    <property type="entry name" value="WH_DNA-bd_sf"/>
</dbReference>
<dbReference type="Proteomes" id="UP001595839">
    <property type="component" value="Unassembled WGS sequence"/>
</dbReference>
<dbReference type="PANTHER" id="PTHR43537:SF24">
    <property type="entry name" value="GLUCONATE OPERON TRANSCRIPTIONAL REPRESSOR"/>
    <property type="match status" value="1"/>
</dbReference>
<accession>A0ABV9B535</accession>
<dbReference type="InterPro" id="IPR000524">
    <property type="entry name" value="Tscrpt_reg_HTH_GntR"/>
</dbReference>
<dbReference type="InterPro" id="IPR036388">
    <property type="entry name" value="WH-like_DNA-bd_sf"/>
</dbReference>
<gene>
    <name evidence="6" type="ORF">ACFPIH_39890</name>
</gene>
<protein>
    <submittedName>
        <fullName evidence="6">FadR/GntR family transcriptional regulator</fullName>
    </submittedName>
</protein>
<dbReference type="RefSeq" id="WP_381182917.1">
    <property type="nucleotide sequence ID" value="NZ_JBHSFK010000035.1"/>
</dbReference>
<comment type="caution">
    <text evidence="6">The sequence shown here is derived from an EMBL/GenBank/DDBJ whole genome shotgun (WGS) entry which is preliminary data.</text>
</comment>
<dbReference type="Pfam" id="PF00392">
    <property type="entry name" value="GntR"/>
    <property type="match status" value="1"/>
</dbReference>
<feature type="domain" description="HTH gntR-type" evidence="5">
    <location>
        <begin position="20"/>
        <end position="89"/>
    </location>
</feature>
<dbReference type="PANTHER" id="PTHR43537">
    <property type="entry name" value="TRANSCRIPTIONAL REGULATOR, GNTR FAMILY"/>
    <property type="match status" value="1"/>
</dbReference>
<dbReference type="SMART" id="SM00345">
    <property type="entry name" value="HTH_GNTR"/>
    <property type="match status" value="1"/>
</dbReference>
<evidence type="ECO:0000259" key="5">
    <source>
        <dbReference type="PROSITE" id="PS50949"/>
    </source>
</evidence>
<keyword evidence="2" id="KW-0238">DNA-binding</keyword>
<dbReference type="CDD" id="cd07377">
    <property type="entry name" value="WHTH_GntR"/>
    <property type="match status" value="1"/>
</dbReference>
<dbReference type="PRINTS" id="PR00035">
    <property type="entry name" value="HTHGNTR"/>
</dbReference>
<proteinExistence type="predicted"/>
<name>A0ABV9B535_9ACTN</name>
<dbReference type="PROSITE" id="PS50949">
    <property type="entry name" value="HTH_GNTR"/>
    <property type="match status" value="1"/>
</dbReference>
<keyword evidence="1" id="KW-0805">Transcription regulation</keyword>
<dbReference type="Gene3D" id="1.10.10.10">
    <property type="entry name" value="Winged helix-like DNA-binding domain superfamily/Winged helix DNA-binding domain"/>
    <property type="match status" value="1"/>
</dbReference>
<evidence type="ECO:0000256" key="1">
    <source>
        <dbReference type="ARBA" id="ARBA00023015"/>
    </source>
</evidence>